<organism evidence="1 2">
    <name type="scientific">Zarconia navalis LEGE 11467</name>
    <dbReference type="NCBI Taxonomy" id="1828826"/>
    <lineage>
        <taxon>Bacteria</taxon>
        <taxon>Bacillati</taxon>
        <taxon>Cyanobacteriota</taxon>
        <taxon>Cyanophyceae</taxon>
        <taxon>Oscillatoriophycideae</taxon>
        <taxon>Oscillatoriales</taxon>
        <taxon>Oscillatoriales incertae sedis</taxon>
        <taxon>Zarconia</taxon>
        <taxon>Zarconia navalis</taxon>
    </lineage>
</organism>
<name>A0A928Z5E3_9CYAN</name>
<dbReference type="RefSeq" id="WP_264319480.1">
    <property type="nucleotide sequence ID" value="NZ_JADEXN010000002.1"/>
</dbReference>
<keyword evidence="2" id="KW-1185">Reference proteome</keyword>
<protein>
    <submittedName>
        <fullName evidence="1">Dethiobiotin synthetase</fullName>
    </submittedName>
</protein>
<sequence length="115" mass="13041">MDSKTAYNFLIDQGTALVTQRNPDSFLMLLDRGKSPLPGQMTSILLALRTLYESVKNTDQLDRRIVRALHLLTFESHKLLETGRKNGVLWSPLLVADVNRLERAVDSIFAGEWVE</sequence>
<comment type="caution">
    <text evidence="1">The sequence shown here is derived from an EMBL/GenBank/DDBJ whole genome shotgun (WGS) entry which is preliminary data.</text>
</comment>
<proteinExistence type="predicted"/>
<evidence type="ECO:0000313" key="2">
    <source>
        <dbReference type="Proteomes" id="UP000621799"/>
    </source>
</evidence>
<gene>
    <name evidence="1" type="ORF">IQ235_00205</name>
</gene>
<dbReference type="Proteomes" id="UP000621799">
    <property type="component" value="Unassembled WGS sequence"/>
</dbReference>
<evidence type="ECO:0000313" key="1">
    <source>
        <dbReference type="EMBL" id="MBE9039217.1"/>
    </source>
</evidence>
<reference evidence="1" key="1">
    <citation type="submission" date="2020-10" db="EMBL/GenBank/DDBJ databases">
        <authorList>
            <person name="Castelo-Branco R."/>
            <person name="Eusebio N."/>
            <person name="Adriana R."/>
            <person name="Vieira A."/>
            <person name="Brugerolle De Fraissinette N."/>
            <person name="Rezende De Castro R."/>
            <person name="Schneider M.P."/>
            <person name="Vasconcelos V."/>
            <person name="Leao P.N."/>
        </authorList>
    </citation>
    <scope>NUCLEOTIDE SEQUENCE</scope>
    <source>
        <strain evidence="1">LEGE 11467</strain>
    </source>
</reference>
<dbReference type="AlphaFoldDB" id="A0A928Z5E3"/>
<dbReference type="EMBL" id="JADEXN010000002">
    <property type="protein sequence ID" value="MBE9039217.1"/>
    <property type="molecule type" value="Genomic_DNA"/>
</dbReference>
<accession>A0A928Z5E3</accession>